<dbReference type="PROSITE" id="PS50137">
    <property type="entry name" value="DS_RBD"/>
    <property type="match status" value="1"/>
</dbReference>
<dbReference type="SUPFAM" id="SSF54768">
    <property type="entry name" value="dsRNA-binding domain-like"/>
    <property type="match status" value="1"/>
</dbReference>
<feature type="domain" description="DRBM" evidence="2">
    <location>
        <begin position="74"/>
        <end position="146"/>
    </location>
</feature>
<evidence type="ECO:0000313" key="4">
    <source>
        <dbReference type="Proteomes" id="UP001519460"/>
    </source>
</evidence>
<keyword evidence="4" id="KW-1185">Reference proteome</keyword>
<organism evidence="3 4">
    <name type="scientific">Batillaria attramentaria</name>
    <dbReference type="NCBI Taxonomy" id="370345"/>
    <lineage>
        <taxon>Eukaryota</taxon>
        <taxon>Metazoa</taxon>
        <taxon>Spiralia</taxon>
        <taxon>Lophotrochozoa</taxon>
        <taxon>Mollusca</taxon>
        <taxon>Gastropoda</taxon>
        <taxon>Caenogastropoda</taxon>
        <taxon>Sorbeoconcha</taxon>
        <taxon>Cerithioidea</taxon>
        <taxon>Batillariidae</taxon>
        <taxon>Batillaria</taxon>
    </lineage>
</organism>
<protein>
    <recommendedName>
        <fullName evidence="2">DRBM domain-containing protein</fullName>
    </recommendedName>
</protein>
<reference evidence="3 4" key="1">
    <citation type="journal article" date="2023" name="Sci. Data">
        <title>Genome assembly of the Korean intertidal mud-creeper Batillaria attramentaria.</title>
        <authorList>
            <person name="Patra A.K."/>
            <person name="Ho P.T."/>
            <person name="Jun S."/>
            <person name="Lee S.J."/>
            <person name="Kim Y."/>
            <person name="Won Y.J."/>
        </authorList>
    </citation>
    <scope>NUCLEOTIDE SEQUENCE [LARGE SCALE GENOMIC DNA]</scope>
    <source>
        <strain evidence="3">Wonlab-2016</strain>
    </source>
</reference>
<dbReference type="SMART" id="SM00358">
    <property type="entry name" value="DSRM"/>
    <property type="match status" value="1"/>
</dbReference>
<evidence type="ECO:0000259" key="2">
    <source>
        <dbReference type="PROSITE" id="PS50137"/>
    </source>
</evidence>
<dbReference type="CDD" id="cd00048">
    <property type="entry name" value="DSRM_SF"/>
    <property type="match status" value="1"/>
</dbReference>
<dbReference type="GO" id="GO:0003723">
    <property type="term" value="F:RNA binding"/>
    <property type="evidence" value="ECO:0007669"/>
    <property type="project" value="UniProtKB-UniRule"/>
</dbReference>
<dbReference type="AlphaFoldDB" id="A0ABD0L0R9"/>
<proteinExistence type="predicted"/>
<sequence>MNGTSYSLLWLYFLLKADRETPCKSISFIHHHLSSNNFTCCLRVMSEEEEQTEPGFWAEAGEIAVADGPVDSKEPLSTLGEMLQKMKETSKLLQGTEYEYLENPEDAPDVYTACVVVRGQSFIGRGPNKKLARFRAAESAMQQLYGFEYDEDYITDKQQGAETRFRWDALHVCFGSWRTGILGQGLKRFQPAALAVGGHVDCERVFGLRGCMMKACASVNSVSCAFTVAIDAVSLSTERSWCFRKQYLEMASDSYIHEPSVSAVTEHVQKTQGNVNEISGLEIGGPLIPG</sequence>
<dbReference type="Pfam" id="PF00035">
    <property type="entry name" value="dsrm"/>
    <property type="match status" value="1"/>
</dbReference>
<dbReference type="Gene3D" id="3.30.160.20">
    <property type="match status" value="1"/>
</dbReference>
<evidence type="ECO:0000256" key="1">
    <source>
        <dbReference type="PROSITE-ProRule" id="PRU00266"/>
    </source>
</evidence>
<keyword evidence="1" id="KW-0694">RNA-binding</keyword>
<dbReference type="Proteomes" id="UP001519460">
    <property type="component" value="Unassembled WGS sequence"/>
</dbReference>
<gene>
    <name evidence="3" type="ORF">BaRGS_00016020</name>
</gene>
<dbReference type="InterPro" id="IPR014720">
    <property type="entry name" value="dsRBD_dom"/>
</dbReference>
<accession>A0ABD0L0R9</accession>
<name>A0ABD0L0R9_9CAEN</name>
<evidence type="ECO:0000313" key="3">
    <source>
        <dbReference type="EMBL" id="KAK7492715.1"/>
    </source>
</evidence>
<dbReference type="EMBL" id="JACVVK020000100">
    <property type="protein sequence ID" value="KAK7492715.1"/>
    <property type="molecule type" value="Genomic_DNA"/>
</dbReference>
<comment type="caution">
    <text evidence="3">The sequence shown here is derived from an EMBL/GenBank/DDBJ whole genome shotgun (WGS) entry which is preliminary data.</text>
</comment>